<dbReference type="Proteomes" id="UP000198393">
    <property type="component" value="Unassembled WGS sequence"/>
</dbReference>
<dbReference type="RefSeq" id="WP_089355357.1">
    <property type="nucleotide sequence ID" value="NZ_FZPD01000001.1"/>
</dbReference>
<dbReference type="EMBL" id="FZPD01000001">
    <property type="protein sequence ID" value="SNS54495.1"/>
    <property type="molecule type" value="Genomic_DNA"/>
</dbReference>
<evidence type="ECO:0000313" key="1">
    <source>
        <dbReference type="EMBL" id="SNS54495.1"/>
    </source>
</evidence>
<protein>
    <recommendedName>
        <fullName evidence="3">SpoIIAA-like</fullName>
    </recommendedName>
</protein>
<reference evidence="1 2" key="1">
    <citation type="submission" date="2017-06" db="EMBL/GenBank/DDBJ databases">
        <authorList>
            <person name="Kim H.J."/>
            <person name="Triplett B.A."/>
        </authorList>
    </citation>
    <scope>NUCLEOTIDE SEQUENCE [LARGE SCALE GENOMIC DNA]</scope>
    <source>
        <strain evidence="1 2">DSM 19307</strain>
    </source>
</reference>
<gene>
    <name evidence="1" type="ORF">SAMN05421640_0603</name>
</gene>
<evidence type="ECO:0008006" key="3">
    <source>
        <dbReference type="Google" id="ProtNLM"/>
    </source>
</evidence>
<accession>A0A239FCJ7</accession>
<dbReference type="AlphaFoldDB" id="A0A239FCJ7"/>
<name>A0A239FCJ7_EKHLU</name>
<keyword evidence="2" id="KW-1185">Reference proteome</keyword>
<evidence type="ECO:0000313" key="2">
    <source>
        <dbReference type="Proteomes" id="UP000198393"/>
    </source>
</evidence>
<dbReference type="OrthoDB" id="893408at2"/>
<organism evidence="1 2">
    <name type="scientific">Ekhidna lutea</name>
    <dbReference type="NCBI Taxonomy" id="447679"/>
    <lineage>
        <taxon>Bacteria</taxon>
        <taxon>Pseudomonadati</taxon>
        <taxon>Bacteroidota</taxon>
        <taxon>Cytophagia</taxon>
        <taxon>Cytophagales</taxon>
        <taxon>Reichenbachiellaceae</taxon>
        <taxon>Ekhidna</taxon>
    </lineage>
</organism>
<sequence>MSTSLKYDKSHCKIYHEQDPNCIRLVWNGFSKPEDFQEACNFALDLLVENNASMVIADNRNASVVSKENQAWLAQEWYPMAYAKGFRTSAVIVGDNALNKISIKKIENSRTGGEFTTQHFETLEEAKEWLRSI</sequence>
<proteinExistence type="predicted"/>